<dbReference type="EMBL" id="JADFFL010000001">
    <property type="protein sequence ID" value="MBE9660814.1"/>
    <property type="molecule type" value="Genomic_DNA"/>
</dbReference>
<dbReference type="GO" id="GO:0016758">
    <property type="term" value="F:hexosyltransferase activity"/>
    <property type="evidence" value="ECO:0007669"/>
    <property type="project" value="UniProtKB-ARBA"/>
</dbReference>
<gene>
    <name evidence="2" type="ORF">IRJ16_02875</name>
</gene>
<evidence type="ECO:0000313" key="3">
    <source>
        <dbReference type="Proteomes" id="UP000622475"/>
    </source>
</evidence>
<dbReference type="SUPFAM" id="SSF53448">
    <property type="entry name" value="Nucleotide-diphospho-sugar transferases"/>
    <property type="match status" value="1"/>
</dbReference>
<dbReference type="CDD" id="cd06433">
    <property type="entry name" value="GT_2_WfgS_like"/>
    <property type="match status" value="1"/>
</dbReference>
<dbReference type="InterPro" id="IPR001173">
    <property type="entry name" value="Glyco_trans_2-like"/>
</dbReference>
<sequence length="248" mass="28264">MSKLSISLITVTYNAADTIETCIRSVIAQGYLNLQYIIVDGGSTDGTLAIIDKYKQHISILVSEPDKGIYDAMNKGIAMATSEVIGILNADDRFAANDILDAVAETFDRYGTDIIYGDIDYINKQNKVFRKWRSGEYRRGSFNLGWMPPHPAFYAKRKCFEHYGNYDLSYGSAADYELMLRFIHRHKLSVAYVKRLMVNMLIGGVSNNSVQNRFKAWQNDKRAMAANDISMPLLCIFFKPLRKIFQYI</sequence>
<feature type="domain" description="Glycosyltransferase 2-like" evidence="1">
    <location>
        <begin position="7"/>
        <end position="135"/>
    </location>
</feature>
<dbReference type="Proteomes" id="UP000622475">
    <property type="component" value="Unassembled WGS sequence"/>
</dbReference>
<proteinExistence type="predicted"/>
<dbReference type="PANTHER" id="PTHR22916">
    <property type="entry name" value="GLYCOSYLTRANSFERASE"/>
    <property type="match status" value="1"/>
</dbReference>
<evidence type="ECO:0000313" key="2">
    <source>
        <dbReference type="EMBL" id="MBE9660814.1"/>
    </source>
</evidence>
<dbReference type="RefSeq" id="WP_194110004.1">
    <property type="nucleotide sequence ID" value="NZ_JADFFL010000001.1"/>
</dbReference>
<reference evidence="2" key="1">
    <citation type="submission" date="2020-10" db="EMBL/GenBank/DDBJ databases">
        <title>Mucilaginibacter mali sp. nov., isolated from rhizosphere soil of apple orchard.</title>
        <authorList>
            <person name="Lee J.-S."/>
            <person name="Kim H.S."/>
            <person name="Kim J.-S."/>
        </authorList>
    </citation>
    <scope>NUCLEOTIDE SEQUENCE</scope>
    <source>
        <strain evidence="2">KCTC 22746</strain>
    </source>
</reference>
<accession>A0A929PV66</accession>
<evidence type="ECO:0000259" key="1">
    <source>
        <dbReference type="Pfam" id="PF00535"/>
    </source>
</evidence>
<dbReference type="Pfam" id="PF00535">
    <property type="entry name" value="Glycos_transf_2"/>
    <property type="match status" value="1"/>
</dbReference>
<protein>
    <submittedName>
        <fullName evidence="2">Glycosyltransferase</fullName>
    </submittedName>
</protein>
<organism evidence="2 3">
    <name type="scientific">Mucilaginibacter myungsuensis</name>
    <dbReference type="NCBI Taxonomy" id="649104"/>
    <lineage>
        <taxon>Bacteria</taxon>
        <taxon>Pseudomonadati</taxon>
        <taxon>Bacteroidota</taxon>
        <taxon>Sphingobacteriia</taxon>
        <taxon>Sphingobacteriales</taxon>
        <taxon>Sphingobacteriaceae</taxon>
        <taxon>Mucilaginibacter</taxon>
    </lineage>
</organism>
<dbReference type="Gene3D" id="3.90.550.10">
    <property type="entry name" value="Spore Coat Polysaccharide Biosynthesis Protein SpsA, Chain A"/>
    <property type="match status" value="1"/>
</dbReference>
<dbReference type="PANTHER" id="PTHR22916:SF3">
    <property type="entry name" value="UDP-GLCNAC:BETAGAL BETA-1,3-N-ACETYLGLUCOSAMINYLTRANSFERASE-LIKE PROTEIN 1"/>
    <property type="match status" value="1"/>
</dbReference>
<keyword evidence="3" id="KW-1185">Reference proteome</keyword>
<comment type="caution">
    <text evidence="2">The sequence shown here is derived from an EMBL/GenBank/DDBJ whole genome shotgun (WGS) entry which is preliminary data.</text>
</comment>
<dbReference type="AlphaFoldDB" id="A0A929PV66"/>
<dbReference type="InterPro" id="IPR029044">
    <property type="entry name" value="Nucleotide-diphossugar_trans"/>
</dbReference>
<name>A0A929PV66_9SPHI</name>